<accession>A0AA43TSN0</accession>
<dbReference type="InterPro" id="IPR006740">
    <property type="entry name" value="DUF604"/>
</dbReference>
<organism evidence="2 3">
    <name type="scientific">Ramalina farinacea</name>
    <dbReference type="NCBI Taxonomy" id="258253"/>
    <lineage>
        <taxon>Eukaryota</taxon>
        <taxon>Fungi</taxon>
        <taxon>Dikarya</taxon>
        <taxon>Ascomycota</taxon>
        <taxon>Pezizomycotina</taxon>
        <taxon>Lecanoromycetes</taxon>
        <taxon>OSLEUM clade</taxon>
        <taxon>Lecanoromycetidae</taxon>
        <taxon>Lecanorales</taxon>
        <taxon>Lecanorineae</taxon>
        <taxon>Ramalinaceae</taxon>
        <taxon>Ramalina</taxon>
    </lineage>
</organism>
<name>A0AA43TSN0_9LECA</name>
<evidence type="ECO:0008006" key="4">
    <source>
        <dbReference type="Google" id="ProtNLM"/>
    </source>
</evidence>
<evidence type="ECO:0000256" key="1">
    <source>
        <dbReference type="SAM" id="Phobius"/>
    </source>
</evidence>
<keyword evidence="1" id="KW-1133">Transmembrane helix</keyword>
<feature type="transmembrane region" description="Helical" evidence="1">
    <location>
        <begin position="7"/>
        <end position="29"/>
    </location>
</feature>
<keyword evidence="3" id="KW-1185">Reference proteome</keyword>
<gene>
    <name evidence="2" type="ORF">OHK93_001220</name>
</gene>
<keyword evidence="1" id="KW-0812">Transmembrane</keyword>
<keyword evidence="1" id="KW-0472">Membrane</keyword>
<evidence type="ECO:0000313" key="2">
    <source>
        <dbReference type="EMBL" id="MDI1490021.1"/>
    </source>
</evidence>
<dbReference type="PANTHER" id="PTHR10811">
    <property type="entry name" value="FRINGE-RELATED"/>
    <property type="match status" value="1"/>
</dbReference>
<comment type="caution">
    <text evidence="2">The sequence shown here is derived from an EMBL/GenBank/DDBJ whole genome shotgun (WGS) entry which is preliminary data.</text>
</comment>
<evidence type="ECO:0000313" key="3">
    <source>
        <dbReference type="Proteomes" id="UP001161017"/>
    </source>
</evidence>
<protein>
    <recommendedName>
        <fullName evidence="4">Glycosyltransferase family 31 protein</fullName>
    </recommendedName>
</protein>
<sequence>MPSRRHIITVTSSISSFALFVFILVVLGLRYTARGSGADVASPPSLPEENNIFSGYGEAKSRCPSEAPWLNQIRIDRPFQYARRDIILRPNRDLARKSVTKLDEALFPDFQDISEGDNHLASSTCLEPLRLEVPAWPETYPDASHVIFGLSTSMARLEDSLVYFQRWMSFTKARVIIVVTGEADIMPKHSDMRDLERRMRQMGMHVTLVRPMEEGMPMEMRYFSLVKVLMEHRDGRTEWAVFMDDDTFFPSMREFINTLNDYDASKLVYLGAISEEWWAVARYSFMGFGGAGVLLSVPLLELVDRHYQDCIDQSGAGAGDMRIYECIRWYSDTGLQHVNGLFQIDLHGDRSGLFESGRKIVSLHHWKEGWWDEGQLGTPRPGHATWFPMDRMNVVADVCAECFLQRWQFGDDLVLSNGYTIATYPNGALSKFERHRGLEKVEETWIKPGVIKGANNPGWDHYLGVMRPPLELEHEKIQYRFLDAWKVDGGVRQFYHHFGVNGSLDTVMELFWIREENWKVGKTP</sequence>
<dbReference type="Proteomes" id="UP001161017">
    <property type="component" value="Unassembled WGS sequence"/>
</dbReference>
<reference evidence="2" key="1">
    <citation type="journal article" date="2023" name="Genome Biol. Evol.">
        <title>First Whole Genome Sequence and Flow Cytometry Genome Size Data for the Lichen-Forming Fungus Ramalina farinacea (Ascomycota).</title>
        <authorList>
            <person name="Llewellyn T."/>
            <person name="Mian S."/>
            <person name="Hill R."/>
            <person name="Leitch I.J."/>
            <person name="Gaya E."/>
        </authorList>
    </citation>
    <scope>NUCLEOTIDE SEQUENCE</scope>
    <source>
        <strain evidence="2">LIQ254RAFAR</strain>
    </source>
</reference>
<dbReference type="EMBL" id="JAPUFD010000011">
    <property type="protein sequence ID" value="MDI1490021.1"/>
    <property type="molecule type" value="Genomic_DNA"/>
</dbReference>
<dbReference type="Pfam" id="PF04646">
    <property type="entry name" value="DUF604"/>
    <property type="match status" value="1"/>
</dbReference>
<dbReference type="AlphaFoldDB" id="A0AA43TSN0"/>
<proteinExistence type="predicted"/>
<dbReference type="Gene3D" id="3.90.550.50">
    <property type="match status" value="1"/>
</dbReference>